<dbReference type="VEuPathDB" id="VectorBase:AALB000387"/>
<protein>
    <submittedName>
        <fullName evidence="3">Uncharacterized protein</fullName>
    </submittedName>
</protein>
<dbReference type="EnsemblMetazoa" id="AALB000387-RA">
    <property type="protein sequence ID" value="AALB000387-PA"/>
    <property type="gene ID" value="AALB000387"/>
</dbReference>
<accession>A0A182F1Q8</accession>
<dbReference type="SUPFAM" id="SSF51206">
    <property type="entry name" value="cAMP-binding domain-like"/>
    <property type="match status" value="1"/>
</dbReference>
<sequence>MLHRCSLPGAFRTNDSETHLPPNLPGTPLYARLLKLLRSTLLVSPKHPETRNYYRSRTKISAENERLVHQLPPFIVHPFSVFRKCWELVVFIALTLHLLTLAFLVSFAINLDRSTLLLLQLFDILLCLLLALEFLLQLVTGYVDEGEIVLELGKIVRHRLRCWTIGNQVLLFVPYVLVLDELVVAFYQDSVLVYLCLLVYLYLLCVWRFRSVNAYFDTFAKGWLNLSHKQLSFIKPILSTLYVLHWTACLLYIAPMLALSILREDQDEAHLLVDVLWTYDQHRDASLYPISHRNRLEIDDVWHYLGERLGRQLLEEENETDSRAFLQAKLDDVHYNVSVAYRYLRALMITLKVGLQGGHSLSVGHHFLHEWIQSLLLLGGWIWSTYILLLLIRSIMMEDASSTQYDEVLNEIDAFCKKKRLSRAQHRKLCRHFAYHYRMHYFDERAVLAHASGNLRRQVLLDVTQSACLNRSEIFRDLPAYLLEDITERLRFELFLEQDTITTAGSTADAMYFLACGTAAVYTPDGVELGHLVDGSNFGAVALFRRDARHTVTVVTLEVCEVYWLERTDFQQLMKPHPYLWAQMVKQAEKRMKEAGLYASTSSEEQYYDTFLRRAKVLEDAGKTDKTGPAFPSGPTVRDSNFPSSMKTSTTADDDDDGFVV</sequence>
<reference evidence="3 4" key="1">
    <citation type="journal article" date="2017" name="G3 (Bethesda)">
        <title>The Physical Genome Mapping of Anopheles albimanus Corrected Scaffold Misassemblies and Identified Interarm Rearrangements in Genus Anopheles.</title>
        <authorList>
            <person name="Artemov G.N."/>
            <person name="Peery A.N."/>
            <person name="Jiang X."/>
            <person name="Tu Z."/>
            <person name="Stegniy V.N."/>
            <person name="Sharakhova M.V."/>
            <person name="Sharakhov I.V."/>
        </authorList>
    </citation>
    <scope>NUCLEOTIDE SEQUENCE [LARGE SCALE GENOMIC DNA]</scope>
    <source>
        <strain evidence="3 4">ALBI9_A</strain>
    </source>
</reference>
<feature type="transmembrane region" description="Helical" evidence="2">
    <location>
        <begin position="88"/>
        <end position="111"/>
    </location>
</feature>
<dbReference type="STRING" id="7167.A0A182F1Q8"/>
<feature type="transmembrane region" description="Helical" evidence="2">
    <location>
        <begin position="117"/>
        <end position="139"/>
    </location>
</feature>
<feature type="transmembrane region" description="Helical" evidence="2">
    <location>
        <begin position="241"/>
        <end position="262"/>
    </location>
</feature>
<dbReference type="Gene3D" id="1.10.287.630">
    <property type="entry name" value="Helix hairpin bin"/>
    <property type="match status" value="1"/>
</dbReference>
<evidence type="ECO:0000313" key="4">
    <source>
        <dbReference type="Proteomes" id="UP000069272"/>
    </source>
</evidence>
<dbReference type="InterPro" id="IPR051413">
    <property type="entry name" value="K/Na_HCN_channel"/>
</dbReference>
<dbReference type="InterPro" id="IPR018490">
    <property type="entry name" value="cNMP-bd_dom_sf"/>
</dbReference>
<dbReference type="Gene3D" id="2.60.120.10">
    <property type="entry name" value="Jelly Rolls"/>
    <property type="match status" value="1"/>
</dbReference>
<dbReference type="GO" id="GO:0005249">
    <property type="term" value="F:voltage-gated potassium channel activity"/>
    <property type="evidence" value="ECO:0007669"/>
    <property type="project" value="TreeGrafter"/>
</dbReference>
<dbReference type="InterPro" id="IPR000595">
    <property type="entry name" value="cNMP-bd_dom"/>
</dbReference>
<dbReference type="AlphaFoldDB" id="A0A182F1Q8"/>
<feature type="region of interest" description="Disordered" evidence="1">
    <location>
        <begin position="623"/>
        <end position="661"/>
    </location>
</feature>
<dbReference type="VEuPathDB" id="VectorBase:AALB20_034131"/>
<organism evidence="3 4">
    <name type="scientific">Anopheles albimanus</name>
    <name type="common">New world malaria mosquito</name>
    <dbReference type="NCBI Taxonomy" id="7167"/>
    <lineage>
        <taxon>Eukaryota</taxon>
        <taxon>Metazoa</taxon>
        <taxon>Ecdysozoa</taxon>
        <taxon>Arthropoda</taxon>
        <taxon>Hexapoda</taxon>
        <taxon>Insecta</taxon>
        <taxon>Pterygota</taxon>
        <taxon>Neoptera</taxon>
        <taxon>Endopterygota</taxon>
        <taxon>Diptera</taxon>
        <taxon>Nematocera</taxon>
        <taxon>Culicoidea</taxon>
        <taxon>Culicidae</taxon>
        <taxon>Anophelinae</taxon>
        <taxon>Anopheles</taxon>
    </lineage>
</organism>
<name>A0A182F1Q8_ANOAL</name>
<keyword evidence="2" id="KW-1133">Transmembrane helix</keyword>
<proteinExistence type="predicted"/>
<evidence type="ECO:0000256" key="1">
    <source>
        <dbReference type="SAM" id="MobiDB-lite"/>
    </source>
</evidence>
<feature type="compositionally biased region" description="Polar residues" evidence="1">
    <location>
        <begin position="638"/>
        <end position="651"/>
    </location>
</feature>
<dbReference type="PANTHER" id="PTHR45689">
    <property type="entry name" value="I[[H]] CHANNEL, ISOFORM E"/>
    <property type="match status" value="1"/>
</dbReference>
<keyword evidence="2" id="KW-0812">Transmembrane</keyword>
<keyword evidence="2" id="KW-0472">Membrane</keyword>
<dbReference type="SMART" id="SM00100">
    <property type="entry name" value="cNMP"/>
    <property type="match status" value="1"/>
</dbReference>
<dbReference type="GO" id="GO:0003254">
    <property type="term" value="P:regulation of membrane depolarization"/>
    <property type="evidence" value="ECO:0007669"/>
    <property type="project" value="TreeGrafter"/>
</dbReference>
<dbReference type="CDD" id="cd00038">
    <property type="entry name" value="CAP_ED"/>
    <property type="match status" value="1"/>
</dbReference>
<dbReference type="Pfam" id="PF00027">
    <property type="entry name" value="cNMP_binding"/>
    <property type="match status" value="1"/>
</dbReference>
<reference evidence="3" key="2">
    <citation type="submission" date="2022-08" db="UniProtKB">
        <authorList>
            <consortium name="EnsemblMetazoa"/>
        </authorList>
    </citation>
    <scope>IDENTIFICATION</scope>
    <source>
        <strain evidence="3">STECLA/ALBI9_A</strain>
    </source>
</reference>
<dbReference type="InterPro" id="IPR014710">
    <property type="entry name" value="RmlC-like_jellyroll"/>
</dbReference>
<feature type="transmembrane region" description="Helical" evidence="2">
    <location>
        <begin position="160"/>
        <end position="179"/>
    </location>
</feature>
<evidence type="ECO:0000256" key="2">
    <source>
        <dbReference type="SAM" id="Phobius"/>
    </source>
</evidence>
<dbReference type="PROSITE" id="PS50042">
    <property type="entry name" value="CNMP_BINDING_3"/>
    <property type="match status" value="1"/>
</dbReference>
<feature type="transmembrane region" description="Helical" evidence="2">
    <location>
        <begin position="191"/>
        <end position="209"/>
    </location>
</feature>
<dbReference type="GO" id="GO:0098855">
    <property type="term" value="C:HCN channel complex"/>
    <property type="evidence" value="ECO:0007669"/>
    <property type="project" value="TreeGrafter"/>
</dbReference>
<evidence type="ECO:0000313" key="3">
    <source>
        <dbReference type="EnsemblMetazoa" id="AALB000387-PA"/>
    </source>
</evidence>
<dbReference type="GO" id="GO:0035725">
    <property type="term" value="P:sodium ion transmembrane transport"/>
    <property type="evidence" value="ECO:0007669"/>
    <property type="project" value="TreeGrafter"/>
</dbReference>
<keyword evidence="4" id="KW-1185">Reference proteome</keyword>
<feature type="compositionally biased region" description="Acidic residues" evidence="1">
    <location>
        <begin position="652"/>
        <end position="661"/>
    </location>
</feature>
<dbReference type="Proteomes" id="UP000069272">
    <property type="component" value="Chromosome 2L"/>
</dbReference>
<dbReference type="PANTHER" id="PTHR45689:SF14">
    <property type="entry name" value="CYCLIC NUCLEOTIDE-GATED CATION CHANNEL SUBUNIT A-LIKE PROTEIN"/>
    <property type="match status" value="1"/>
</dbReference>